<dbReference type="AlphaFoldDB" id="A0A9K3DBY3"/>
<keyword evidence="2" id="KW-1185">Reference proteome</keyword>
<comment type="caution">
    <text evidence="1">The sequence shown here is derived from an EMBL/GenBank/DDBJ whole genome shotgun (WGS) entry which is preliminary data.</text>
</comment>
<proteinExistence type="predicted"/>
<evidence type="ECO:0000313" key="1">
    <source>
        <dbReference type="EMBL" id="GIQ91069.1"/>
    </source>
</evidence>
<reference evidence="1 2" key="1">
    <citation type="journal article" date="2018" name="PLoS ONE">
        <title>The draft genome of Kipferlia bialata reveals reductive genome evolution in fornicate parasites.</title>
        <authorList>
            <person name="Tanifuji G."/>
            <person name="Takabayashi S."/>
            <person name="Kume K."/>
            <person name="Takagi M."/>
            <person name="Nakayama T."/>
            <person name="Kamikawa R."/>
            <person name="Inagaki Y."/>
            <person name="Hashimoto T."/>
        </authorList>
    </citation>
    <scope>NUCLEOTIDE SEQUENCE [LARGE SCALE GENOMIC DNA]</scope>
    <source>
        <strain evidence="1">NY0173</strain>
    </source>
</reference>
<protein>
    <submittedName>
        <fullName evidence="1">Uncharacterized protein</fullName>
    </submittedName>
</protein>
<dbReference type="EMBL" id="BDIP01007098">
    <property type="protein sequence ID" value="GIQ91069.1"/>
    <property type="molecule type" value="Genomic_DNA"/>
</dbReference>
<organism evidence="1 2">
    <name type="scientific">Kipferlia bialata</name>
    <dbReference type="NCBI Taxonomy" id="797122"/>
    <lineage>
        <taxon>Eukaryota</taxon>
        <taxon>Metamonada</taxon>
        <taxon>Carpediemonas-like organisms</taxon>
        <taxon>Kipferlia</taxon>
    </lineage>
</organism>
<evidence type="ECO:0000313" key="2">
    <source>
        <dbReference type="Proteomes" id="UP000265618"/>
    </source>
</evidence>
<name>A0A9K3DBY3_9EUKA</name>
<gene>
    <name evidence="1" type="ORF">KIPB_014143</name>
</gene>
<dbReference type="Proteomes" id="UP000265618">
    <property type="component" value="Unassembled WGS sequence"/>
</dbReference>
<accession>A0A9K3DBY3</accession>
<sequence length="106" mass="12137">MHYEKSLCDVCINMYIYMSVAEVAARNPRLSEQQKTQSARQIKALQKKVSVLKRCQATRQRLADKMGQYLGEYVCGSHMVSLMFSNPSTQPYPMAFPCVCLPYPHL</sequence>